<keyword evidence="4" id="KW-1185">Reference proteome</keyword>
<sequence length="182" mass="21077">MARINWLNFLLCIVLANNALAQDPKDSNDQLFDDAESVLGPEYAQFVAQLEQKPVHFSDDYNTPDSINLESVLNPETETGTNSNQWKDFDEKMITNWNEHFADVESVLGSEYKQFVEQLEQKPVYFSDDYNILDSINLESILNPETKTVSPKFICGFLGCMKKMNSIEEYLEHFKMHEKRGY</sequence>
<feature type="chain" id="PRO_5012805371" description="C2H2-type domain-containing protein" evidence="1">
    <location>
        <begin position="22"/>
        <end position="182"/>
    </location>
</feature>
<dbReference type="InterPro" id="IPR013087">
    <property type="entry name" value="Znf_C2H2_type"/>
</dbReference>
<keyword evidence="1" id="KW-0732">Signal</keyword>
<reference evidence="3 4" key="1">
    <citation type="submission" date="2015-12" db="EMBL/GenBank/DDBJ databases">
        <title>Draft genome of the nematode, Onchocerca flexuosa.</title>
        <authorList>
            <person name="Mitreva M."/>
        </authorList>
    </citation>
    <scope>NUCLEOTIDE SEQUENCE [LARGE SCALE GENOMIC DNA]</scope>
    <source>
        <strain evidence="3">Red Deer</strain>
    </source>
</reference>
<dbReference type="PROSITE" id="PS00028">
    <property type="entry name" value="ZINC_FINGER_C2H2_1"/>
    <property type="match status" value="1"/>
</dbReference>
<feature type="domain" description="C2H2-type" evidence="2">
    <location>
        <begin position="155"/>
        <end position="177"/>
    </location>
</feature>
<dbReference type="EMBL" id="KZ271554">
    <property type="protein sequence ID" value="OZC04950.1"/>
    <property type="molecule type" value="Genomic_DNA"/>
</dbReference>
<accession>A0A238BJW2</accession>
<evidence type="ECO:0000313" key="3">
    <source>
        <dbReference type="EMBL" id="OZC04950.1"/>
    </source>
</evidence>
<dbReference type="Proteomes" id="UP000242913">
    <property type="component" value="Unassembled WGS sequence"/>
</dbReference>
<protein>
    <recommendedName>
        <fullName evidence="2">C2H2-type domain-containing protein</fullName>
    </recommendedName>
</protein>
<evidence type="ECO:0000259" key="2">
    <source>
        <dbReference type="PROSITE" id="PS00028"/>
    </source>
</evidence>
<proteinExistence type="predicted"/>
<organism evidence="3 4">
    <name type="scientific">Onchocerca flexuosa</name>
    <dbReference type="NCBI Taxonomy" id="387005"/>
    <lineage>
        <taxon>Eukaryota</taxon>
        <taxon>Metazoa</taxon>
        <taxon>Ecdysozoa</taxon>
        <taxon>Nematoda</taxon>
        <taxon>Chromadorea</taxon>
        <taxon>Rhabditida</taxon>
        <taxon>Spirurina</taxon>
        <taxon>Spiruromorpha</taxon>
        <taxon>Filarioidea</taxon>
        <taxon>Onchocercidae</taxon>
        <taxon>Onchocerca</taxon>
    </lineage>
</organism>
<gene>
    <name evidence="3" type="ORF">X798_08068</name>
</gene>
<feature type="signal peptide" evidence="1">
    <location>
        <begin position="1"/>
        <end position="21"/>
    </location>
</feature>
<evidence type="ECO:0000313" key="4">
    <source>
        <dbReference type="Proteomes" id="UP000242913"/>
    </source>
</evidence>
<evidence type="ECO:0000256" key="1">
    <source>
        <dbReference type="SAM" id="SignalP"/>
    </source>
</evidence>
<name>A0A238BJW2_9BILA</name>
<dbReference type="AlphaFoldDB" id="A0A238BJW2"/>